<accession>A0A4V3XJ32</accession>
<dbReference type="EMBL" id="SGPM01000045">
    <property type="protein sequence ID" value="THH31513.1"/>
    <property type="molecule type" value="Genomic_DNA"/>
</dbReference>
<evidence type="ECO:0000256" key="1">
    <source>
        <dbReference type="SAM" id="Coils"/>
    </source>
</evidence>
<evidence type="ECO:0000313" key="2">
    <source>
        <dbReference type="EMBL" id="THH31513.1"/>
    </source>
</evidence>
<proteinExistence type="predicted"/>
<organism evidence="2 3">
    <name type="scientific">Antrodiella citrinella</name>
    <dbReference type="NCBI Taxonomy" id="2447956"/>
    <lineage>
        <taxon>Eukaryota</taxon>
        <taxon>Fungi</taxon>
        <taxon>Dikarya</taxon>
        <taxon>Basidiomycota</taxon>
        <taxon>Agaricomycotina</taxon>
        <taxon>Agaricomycetes</taxon>
        <taxon>Polyporales</taxon>
        <taxon>Steccherinaceae</taxon>
        <taxon>Antrodiella</taxon>
    </lineage>
</organism>
<keyword evidence="3" id="KW-1185">Reference proteome</keyword>
<dbReference type="Proteomes" id="UP000308730">
    <property type="component" value="Unassembled WGS sequence"/>
</dbReference>
<protein>
    <submittedName>
        <fullName evidence="2">Uncharacterized protein</fullName>
    </submittedName>
</protein>
<dbReference type="AlphaFoldDB" id="A0A4V3XJ32"/>
<sequence>MSGSSIRSMRLFQNICGDAALKNAIVVLNMWNLVQPETGHEREKELKTKDTFFKPIVDRGTDILHHDNTVESAHAILRQMLKNKPAPLAIQSEMVTQKKALYQTSVGEAMLGELAMLEQNHRREMETLQKEMEEARREQDEVAQAEIQEAQENLEQAAAKIVNERTRLLPADKQKKSSHKIQQSCLGFWKSLGALKCC</sequence>
<gene>
    <name evidence="2" type="ORF">EUX98_g2677</name>
</gene>
<dbReference type="InterPro" id="IPR027417">
    <property type="entry name" value="P-loop_NTPase"/>
</dbReference>
<dbReference type="OrthoDB" id="8954335at2759"/>
<comment type="caution">
    <text evidence="2">The sequence shown here is derived from an EMBL/GenBank/DDBJ whole genome shotgun (WGS) entry which is preliminary data.</text>
</comment>
<reference evidence="2 3" key="1">
    <citation type="submission" date="2019-02" db="EMBL/GenBank/DDBJ databases">
        <title>Genome sequencing of the rare red list fungi Antrodiella citrinella (Flaviporus citrinellus).</title>
        <authorList>
            <person name="Buettner E."/>
            <person name="Kellner H."/>
        </authorList>
    </citation>
    <scope>NUCLEOTIDE SEQUENCE [LARGE SCALE GENOMIC DNA]</scope>
    <source>
        <strain evidence="2 3">DSM 108506</strain>
    </source>
</reference>
<dbReference type="Gene3D" id="3.40.50.300">
    <property type="entry name" value="P-loop containing nucleotide triphosphate hydrolases"/>
    <property type="match status" value="1"/>
</dbReference>
<keyword evidence="1" id="KW-0175">Coiled coil</keyword>
<name>A0A4V3XJ32_9APHY</name>
<feature type="coiled-coil region" evidence="1">
    <location>
        <begin position="111"/>
        <end position="167"/>
    </location>
</feature>
<evidence type="ECO:0000313" key="3">
    <source>
        <dbReference type="Proteomes" id="UP000308730"/>
    </source>
</evidence>